<dbReference type="InterPro" id="IPR002765">
    <property type="entry name" value="UPF0145_YbjQ-like"/>
</dbReference>
<accession>A0A242A2M8</accession>
<evidence type="ECO:0000313" key="3">
    <source>
        <dbReference type="Proteomes" id="UP000195043"/>
    </source>
</evidence>
<evidence type="ECO:0000256" key="1">
    <source>
        <dbReference type="ARBA" id="ARBA00010751"/>
    </source>
</evidence>
<dbReference type="AlphaFoldDB" id="A0A242A2M8"/>
<evidence type="ECO:0008006" key="4">
    <source>
        <dbReference type="Google" id="ProtNLM"/>
    </source>
</evidence>
<dbReference type="SUPFAM" id="SSF117782">
    <property type="entry name" value="YbjQ-like"/>
    <property type="match status" value="1"/>
</dbReference>
<dbReference type="Gene3D" id="3.30.110.70">
    <property type="entry name" value="Hypothetical protein apc22750. Chain B"/>
    <property type="match status" value="1"/>
</dbReference>
<comment type="caution">
    <text evidence="2">The sequence shown here is derived from an EMBL/GenBank/DDBJ whole genome shotgun (WGS) entry which is preliminary data.</text>
</comment>
<keyword evidence="3" id="KW-1185">Reference proteome</keyword>
<name>A0A242A2M8_9ENTE</name>
<sequence>MDTTKHTDTSSRIKEIILSTGNVNRPYIVRDIVFAADKIEVDLFDTSIDLSELMSDVTLRLKETAHRYGANAVINCHFEHDRIVEGDKTFLEIFAYGTVVQFTQSTIGG</sequence>
<dbReference type="Proteomes" id="UP000195043">
    <property type="component" value="Unassembled WGS sequence"/>
</dbReference>
<reference evidence="2 3" key="1">
    <citation type="submission" date="2017-05" db="EMBL/GenBank/DDBJ databases">
        <title>The Genome Sequence of Enterococcus sp. 8G7_MSG3316.</title>
        <authorList>
            <consortium name="The Broad Institute Genomics Platform"/>
            <consortium name="The Broad Institute Genomic Center for Infectious Diseases"/>
            <person name="Earl A."/>
            <person name="Manson A."/>
            <person name="Schwartman J."/>
            <person name="Gilmore M."/>
            <person name="Abouelleil A."/>
            <person name="Cao P."/>
            <person name="Chapman S."/>
            <person name="Cusick C."/>
            <person name="Shea T."/>
            <person name="Young S."/>
            <person name="Neafsey D."/>
            <person name="Nusbaum C."/>
            <person name="Birren B."/>
        </authorList>
    </citation>
    <scope>NUCLEOTIDE SEQUENCE [LARGE SCALE GENOMIC DNA]</scope>
    <source>
        <strain evidence="2 3">8G7_MSG3316</strain>
    </source>
</reference>
<protein>
    <recommendedName>
        <fullName evidence="4">Heavy metal-binding domain-containing protein</fullName>
    </recommendedName>
</protein>
<dbReference type="EMBL" id="NGKU01000001">
    <property type="protein sequence ID" value="OTN74981.1"/>
    <property type="molecule type" value="Genomic_DNA"/>
</dbReference>
<gene>
    <name evidence="2" type="ORF">A5886_000025</name>
</gene>
<dbReference type="RefSeq" id="WP_086273090.1">
    <property type="nucleotide sequence ID" value="NZ_NGKU01000001.1"/>
</dbReference>
<dbReference type="InterPro" id="IPR035439">
    <property type="entry name" value="UPF0145_dom_sf"/>
</dbReference>
<evidence type="ECO:0000313" key="2">
    <source>
        <dbReference type="EMBL" id="OTN74981.1"/>
    </source>
</evidence>
<dbReference type="STRING" id="1834191.A5886_000025"/>
<dbReference type="Pfam" id="PF01906">
    <property type="entry name" value="YbjQ_1"/>
    <property type="match status" value="1"/>
</dbReference>
<comment type="similarity">
    <text evidence="1">Belongs to the UPF0145 family.</text>
</comment>
<organism evidence="2 3">
    <name type="scientific">Candidatus Enterococcus testudinis</name>
    <dbReference type="NCBI Taxonomy" id="1834191"/>
    <lineage>
        <taxon>Bacteria</taxon>
        <taxon>Bacillati</taxon>
        <taxon>Bacillota</taxon>
        <taxon>Bacilli</taxon>
        <taxon>Lactobacillales</taxon>
        <taxon>Enterococcaceae</taxon>
        <taxon>Enterococcus</taxon>
    </lineage>
</organism>
<proteinExistence type="inferred from homology"/>
<dbReference type="OrthoDB" id="2361211at2"/>